<keyword evidence="3" id="KW-1185">Reference proteome</keyword>
<reference evidence="2 3" key="1">
    <citation type="submission" date="2024-06" db="EMBL/GenBank/DDBJ databases">
        <authorList>
            <person name="Tuo L."/>
        </authorList>
    </citation>
    <scope>NUCLEOTIDE SEQUENCE [LARGE SCALE GENOMIC DNA]</scope>
    <source>
        <strain evidence="2 3">ZMM04-5</strain>
    </source>
</reference>
<protein>
    <submittedName>
        <fullName evidence="2">DUF2092 domain-containing protein</fullName>
    </submittedName>
</protein>
<dbReference type="EMBL" id="JBFOCI010000022">
    <property type="protein sequence ID" value="MEW9808788.1"/>
    <property type="molecule type" value="Genomic_DNA"/>
</dbReference>
<name>A0ABV3R7S1_9HYPH</name>
<gene>
    <name evidence="2" type="ORF">ABUE31_22645</name>
</gene>
<accession>A0ABV3R7S1</accession>
<organism evidence="2 3">
    <name type="scientific">Mesorhizobium marinum</name>
    <dbReference type="NCBI Taxonomy" id="3228790"/>
    <lineage>
        <taxon>Bacteria</taxon>
        <taxon>Pseudomonadati</taxon>
        <taxon>Pseudomonadota</taxon>
        <taxon>Alphaproteobacteria</taxon>
        <taxon>Hyphomicrobiales</taxon>
        <taxon>Phyllobacteriaceae</taxon>
        <taxon>Mesorhizobium</taxon>
    </lineage>
</organism>
<dbReference type="RefSeq" id="WP_367726030.1">
    <property type="nucleotide sequence ID" value="NZ_JBFOCI010000022.1"/>
</dbReference>
<dbReference type="SUPFAM" id="SSF89392">
    <property type="entry name" value="Prokaryotic lipoproteins and lipoprotein localization factors"/>
    <property type="match status" value="1"/>
</dbReference>
<dbReference type="InterPro" id="IPR019207">
    <property type="entry name" value="DUF2092"/>
</dbReference>
<keyword evidence="1" id="KW-0732">Signal</keyword>
<dbReference type="Pfam" id="PF09865">
    <property type="entry name" value="DUF2092"/>
    <property type="match status" value="1"/>
</dbReference>
<proteinExistence type="predicted"/>
<dbReference type="InterPro" id="IPR029046">
    <property type="entry name" value="LolA/LolB/LppX"/>
</dbReference>
<dbReference type="Proteomes" id="UP001556196">
    <property type="component" value="Unassembled WGS sequence"/>
</dbReference>
<sequence length="158" mass="17535">RTYVYDGKTVTQYAPGLDLYSVFEAPATIADMLDEADEKYGVQLPLADLFFWGTDRSNVKEITSAFFVGESLIAGDTCDHYAYRAPDVDFQVWIRANGDPLTCRLVITTMDDEARPEYQATLQWDLEPVLGEGMFSFAPSAGVTQIEQEPVEDGEQGG</sequence>
<evidence type="ECO:0000313" key="3">
    <source>
        <dbReference type="Proteomes" id="UP001556196"/>
    </source>
</evidence>
<comment type="caution">
    <text evidence="2">The sequence shown here is derived from an EMBL/GenBank/DDBJ whole genome shotgun (WGS) entry which is preliminary data.</text>
</comment>
<evidence type="ECO:0000313" key="2">
    <source>
        <dbReference type="EMBL" id="MEW9808788.1"/>
    </source>
</evidence>
<feature type="non-terminal residue" evidence="2">
    <location>
        <position position="1"/>
    </location>
</feature>
<evidence type="ECO:0000256" key="1">
    <source>
        <dbReference type="ARBA" id="ARBA00022729"/>
    </source>
</evidence>